<name>A0ABV5CGJ1_9SPHI</name>
<evidence type="ECO:0000313" key="9">
    <source>
        <dbReference type="EMBL" id="MFB5946530.1"/>
    </source>
</evidence>
<reference evidence="9 10" key="1">
    <citation type="submission" date="2024-04" db="EMBL/GenBank/DDBJ databases">
        <title>Albibacterium profundi sp. nov., isolated from sediment of the Challenger Deep of Mariana Trench.</title>
        <authorList>
            <person name="Wang Y."/>
        </authorList>
    </citation>
    <scope>NUCLEOTIDE SEQUENCE [LARGE SCALE GENOMIC DNA]</scope>
    <source>
        <strain evidence="9 10">RHL897</strain>
    </source>
</reference>
<evidence type="ECO:0000256" key="5">
    <source>
        <dbReference type="HAMAP-Rule" id="MF_01114"/>
    </source>
</evidence>
<proteinExistence type="inferred from homology"/>
<keyword evidence="10" id="KW-1185">Reference proteome</keyword>
<dbReference type="InterPro" id="IPR053925">
    <property type="entry name" value="RecX_HTH_3rd"/>
</dbReference>
<dbReference type="PANTHER" id="PTHR33602">
    <property type="entry name" value="REGULATORY PROTEIN RECX FAMILY PROTEIN"/>
    <property type="match status" value="1"/>
</dbReference>
<dbReference type="Pfam" id="PF21981">
    <property type="entry name" value="RecX_HTH3"/>
    <property type="match status" value="1"/>
</dbReference>
<dbReference type="Gene3D" id="1.10.10.10">
    <property type="entry name" value="Winged helix-like DNA-binding domain superfamily/Winged helix DNA-binding domain"/>
    <property type="match status" value="3"/>
</dbReference>
<evidence type="ECO:0000313" key="10">
    <source>
        <dbReference type="Proteomes" id="UP001580928"/>
    </source>
</evidence>
<comment type="caution">
    <text evidence="9">The sequence shown here is derived from an EMBL/GenBank/DDBJ whole genome shotgun (WGS) entry which is preliminary data.</text>
</comment>
<feature type="domain" description="RecX first three-helical" evidence="8">
    <location>
        <begin position="17"/>
        <end position="56"/>
    </location>
</feature>
<dbReference type="HAMAP" id="MF_01114">
    <property type="entry name" value="RecX"/>
    <property type="match status" value="1"/>
</dbReference>
<evidence type="ECO:0000259" key="7">
    <source>
        <dbReference type="Pfam" id="PF21981"/>
    </source>
</evidence>
<evidence type="ECO:0000259" key="8">
    <source>
        <dbReference type="Pfam" id="PF21982"/>
    </source>
</evidence>
<evidence type="ECO:0000256" key="4">
    <source>
        <dbReference type="ARBA" id="ARBA00022490"/>
    </source>
</evidence>
<dbReference type="InterPro" id="IPR003783">
    <property type="entry name" value="Regulatory_RecX"/>
</dbReference>
<dbReference type="Pfam" id="PF21982">
    <property type="entry name" value="RecX_HTH1"/>
    <property type="match status" value="1"/>
</dbReference>
<dbReference type="InterPro" id="IPR053926">
    <property type="entry name" value="RecX_HTH_1st"/>
</dbReference>
<dbReference type="EMBL" id="JBBVGT010000003">
    <property type="protein sequence ID" value="MFB5946530.1"/>
    <property type="molecule type" value="Genomic_DNA"/>
</dbReference>
<keyword evidence="4 5" id="KW-0963">Cytoplasm</keyword>
<evidence type="ECO:0000259" key="6">
    <source>
        <dbReference type="Pfam" id="PF02631"/>
    </source>
</evidence>
<dbReference type="PANTHER" id="PTHR33602:SF1">
    <property type="entry name" value="REGULATORY PROTEIN RECX FAMILY PROTEIN"/>
    <property type="match status" value="1"/>
</dbReference>
<evidence type="ECO:0000256" key="1">
    <source>
        <dbReference type="ARBA" id="ARBA00004496"/>
    </source>
</evidence>
<sequence length="163" mass="19207">MTDPNQKKAKRLTPMQAKKRAEGFCAYQERAQQEVRDKLYNWGLHQSDVENIISELVTENFLNEERFAYAYVSGKFKMKQWGKIKIKNGLQQKRISPRLVKESLASIDPSEYMSALEQVIEKKSRSLKEHHPYKRKMKLAQYAVSRGFEQNLVFDVLNEDYLD</sequence>
<comment type="function">
    <text evidence="5">Modulates RecA activity.</text>
</comment>
<organism evidence="9 10">
    <name type="scientific">Albibacterium profundi</name>
    <dbReference type="NCBI Taxonomy" id="3134906"/>
    <lineage>
        <taxon>Bacteria</taxon>
        <taxon>Pseudomonadati</taxon>
        <taxon>Bacteroidota</taxon>
        <taxon>Sphingobacteriia</taxon>
        <taxon>Sphingobacteriales</taxon>
        <taxon>Sphingobacteriaceae</taxon>
        <taxon>Albibacterium</taxon>
    </lineage>
</organism>
<dbReference type="Pfam" id="PF02631">
    <property type="entry name" value="RecX_HTH2"/>
    <property type="match status" value="1"/>
</dbReference>
<protein>
    <recommendedName>
        <fullName evidence="3 5">Regulatory protein RecX</fullName>
    </recommendedName>
</protein>
<feature type="domain" description="RecX second three-helical" evidence="6">
    <location>
        <begin position="63"/>
        <end position="104"/>
    </location>
</feature>
<dbReference type="Proteomes" id="UP001580928">
    <property type="component" value="Unassembled WGS sequence"/>
</dbReference>
<comment type="subcellular location">
    <subcellularLocation>
        <location evidence="1 5">Cytoplasm</location>
    </subcellularLocation>
</comment>
<accession>A0ABV5CGJ1</accession>
<feature type="domain" description="RecX third three-helical" evidence="7">
    <location>
        <begin position="111"/>
        <end position="157"/>
    </location>
</feature>
<comment type="similarity">
    <text evidence="2 5">Belongs to the RecX family.</text>
</comment>
<gene>
    <name evidence="5" type="primary">recX</name>
    <name evidence="9" type="ORF">WKR92_11875</name>
</gene>
<dbReference type="RefSeq" id="WP_375558059.1">
    <property type="nucleotide sequence ID" value="NZ_JBBVGT010000003.1"/>
</dbReference>
<evidence type="ECO:0000256" key="2">
    <source>
        <dbReference type="ARBA" id="ARBA00009695"/>
    </source>
</evidence>
<dbReference type="InterPro" id="IPR036388">
    <property type="entry name" value="WH-like_DNA-bd_sf"/>
</dbReference>
<evidence type="ECO:0000256" key="3">
    <source>
        <dbReference type="ARBA" id="ARBA00018111"/>
    </source>
</evidence>
<dbReference type="InterPro" id="IPR053924">
    <property type="entry name" value="RecX_HTH_2nd"/>
</dbReference>